<reference evidence="1" key="2">
    <citation type="journal article" date="2023" name="Proc. Natl. Acad. Sci. U.S.A.">
        <title>A global phylogenomic analysis of the shiitake genus Lentinula.</title>
        <authorList>
            <person name="Sierra-Patev S."/>
            <person name="Min B."/>
            <person name="Naranjo-Ortiz M."/>
            <person name="Looney B."/>
            <person name="Konkel Z."/>
            <person name="Slot J.C."/>
            <person name="Sakamoto Y."/>
            <person name="Steenwyk J.L."/>
            <person name="Rokas A."/>
            <person name="Carro J."/>
            <person name="Camarero S."/>
            <person name="Ferreira P."/>
            <person name="Molpeceres G."/>
            <person name="Ruiz-Duenas F.J."/>
            <person name="Serrano A."/>
            <person name="Henrissat B."/>
            <person name="Drula E."/>
            <person name="Hughes K.W."/>
            <person name="Mata J.L."/>
            <person name="Ishikawa N.K."/>
            <person name="Vargas-Isla R."/>
            <person name="Ushijima S."/>
            <person name="Smith C.A."/>
            <person name="Donoghue J."/>
            <person name="Ahrendt S."/>
            <person name="Andreopoulos W."/>
            <person name="He G."/>
            <person name="LaButti K."/>
            <person name="Lipzen A."/>
            <person name="Ng V."/>
            <person name="Riley R."/>
            <person name="Sandor L."/>
            <person name="Barry K."/>
            <person name="Martinez A.T."/>
            <person name="Xiao Y."/>
            <person name="Gibbons J.G."/>
            <person name="Terashima K."/>
            <person name="Grigoriev I.V."/>
            <person name="Hibbett D."/>
        </authorList>
    </citation>
    <scope>NUCLEOTIDE SEQUENCE</scope>
    <source>
        <strain evidence="1">ET3784</strain>
    </source>
</reference>
<accession>A0AA38MUY1</accession>
<keyword evidence="2" id="KW-1185">Reference proteome</keyword>
<reference evidence="1" key="1">
    <citation type="submission" date="2022-08" db="EMBL/GenBank/DDBJ databases">
        <authorList>
            <consortium name="DOE Joint Genome Institute"/>
            <person name="Min B."/>
            <person name="Sierra-Patev S."/>
            <person name="Naranjo-Ortiz M."/>
            <person name="Looney B."/>
            <person name="Konkel Z."/>
            <person name="Slot J.C."/>
            <person name="Sakamoto Y."/>
            <person name="Steenwyk J.L."/>
            <person name="Rokas A."/>
            <person name="Carro J."/>
            <person name="Camarero S."/>
            <person name="Ferreira P."/>
            <person name="Molpeceres G."/>
            <person name="Ruiz-duenas F.J."/>
            <person name="Serrano A."/>
            <person name="Henrissat B."/>
            <person name="Drula E."/>
            <person name="Hughes K.W."/>
            <person name="Mata J.L."/>
            <person name="Ishikawa N.K."/>
            <person name="Vargas-Isla R."/>
            <person name="Ushijima S."/>
            <person name="Smith C.A."/>
            <person name="Ahrendt S."/>
            <person name="Andreopoulos W."/>
            <person name="He G."/>
            <person name="LaButti K."/>
            <person name="Lipzen A."/>
            <person name="Ng V."/>
            <person name="Riley R."/>
            <person name="Sandor L."/>
            <person name="Barry K."/>
            <person name="Martinez A.T."/>
            <person name="Xiao Y."/>
            <person name="Gibbons J.G."/>
            <person name="Terashima K."/>
            <person name="Hibbett D.S."/>
            <person name="Grigoriev I.V."/>
        </authorList>
    </citation>
    <scope>NUCLEOTIDE SEQUENCE</scope>
    <source>
        <strain evidence="1">ET3784</strain>
    </source>
</reference>
<proteinExistence type="predicted"/>
<gene>
    <name evidence="1" type="ORF">DFJ43DRAFT_1228100</name>
</gene>
<sequence>MDRILAPELLDQVIDQLKDDKQSLLATSLSCKAMLYRSRYHLFDSLEVTILADRSGWSQGRTSTDPRSLSTLLEILDAPYSSMGRAIQSLIISFGFYFPQTLPTDLSRVRKNLPNVRTLHWRDDTWCDIPDVFKSLVFGLNIDTFIISGVWFQNATELMGMISMWPGTLQSVVMGSITCSGDDTEVIGDALIRRKNIHFQTLHSASTWAAQNLFSSLISSSLITIDRFIVGLRFPDEEEVRWVNGMLSKFGSSFSEVVHQLPAPVAIELRNRDLPVFNLQDCTNLRALHIQSIYLGCSMSNIQELLPLTISAVQRVISSIPNPALLEEIKIRFEVDLTELDATTSNPVASSAALLLDSDTDNDSDCVPFLDQFARFDWAEFAKFLLDIPLPGSCPSTQPSSILKHTSLPATPSRSDLHPQRPRRIHIQLGAYPFENKLFDEIFANHYAQYVQYIHSNGLNLVERGGLNELVFSQVEYENLYEVIRW</sequence>
<comment type="caution">
    <text evidence="1">The sequence shown here is derived from an EMBL/GenBank/DDBJ whole genome shotgun (WGS) entry which is preliminary data.</text>
</comment>
<evidence type="ECO:0000313" key="2">
    <source>
        <dbReference type="Proteomes" id="UP001176059"/>
    </source>
</evidence>
<dbReference type="Proteomes" id="UP001176059">
    <property type="component" value="Unassembled WGS sequence"/>
</dbReference>
<name>A0AA38MUY1_9AGAR</name>
<protein>
    <submittedName>
        <fullName evidence="1">Uncharacterized protein</fullName>
    </submittedName>
</protein>
<dbReference type="AlphaFoldDB" id="A0AA38MUY1"/>
<organism evidence="1 2">
    <name type="scientific">Lentinula guzmanii</name>
    <dbReference type="NCBI Taxonomy" id="2804957"/>
    <lineage>
        <taxon>Eukaryota</taxon>
        <taxon>Fungi</taxon>
        <taxon>Dikarya</taxon>
        <taxon>Basidiomycota</taxon>
        <taxon>Agaricomycotina</taxon>
        <taxon>Agaricomycetes</taxon>
        <taxon>Agaricomycetidae</taxon>
        <taxon>Agaricales</taxon>
        <taxon>Marasmiineae</taxon>
        <taxon>Omphalotaceae</taxon>
        <taxon>Lentinula</taxon>
    </lineage>
</organism>
<dbReference type="EMBL" id="JANVFO010000092">
    <property type="protein sequence ID" value="KAJ3714334.1"/>
    <property type="molecule type" value="Genomic_DNA"/>
</dbReference>
<evidence type="ECO:0000313" key="1">
    <source>
        <dbReference type="EMBL" id="KAJ3714334.1"/>
    </source>
</evidence>